<reference evidence="1 2" key="1">
    <citation type="submission" date="2020-09" db="EMBL/GenBank/DDBJ databases">
        <title>De no assembly of potato wild relative species, Solanum commersonii.</title>
        <authorList>
            <person name="Cho K."/>
        </authorList>
    </citation>
    <scope>NUCLEOTIDE SEQUENCE [LARGE SCALE GENOMIC DNA]</scope>
    <source>
        <strain evidence="1">LZ3.2</strain>
        <tissue evidence="1">Leaf</tissue>
    </source>
</reference>
<protein>
    <submittedName>
        <fullName evidence="1">Uncharacterized protein</fullName>
    </submittedName>
</protein>
<sequence length="78" mass="8933">MPSLSTPVMWSKTPQFNSSLKRKPLLFSHSSPHFFLRELSLWLYSFRGTICSTTHIEKFSIESKVASQLVPLSLTMSE</sequence>
<proteinExistence type="predicted"/>
<dbReference type="Proteomes" id="UP000824120">
    <property type="component" value="Chromosome 11"/>
</dbReference>
<accession>A0A9J5WK91</accession>
<organism evidence="1 2">
    <name type="scientific">Solanum commersonii</name>
    <name type="common">Commerson's wild potato</name>
    <name type="synonym">Commerson's nightshade</name>
    <dbReference type="NCBI Taxonomy" id="4109"/>
    <lineage>
        <taxon>Eukaryota</taxon>
        <taxon>Viridiplantae</taxon>
        <taxon>Streptophyta</taxon>
        <taxon>Embryophyta</taxon>
        <taxon>Tracheophyta</taxon>
        <taxon>Spermatophyta</taxon>
        <taxon>Magnoliopsida</taxon>
        <taxon>eudicotyledons</taxon>
        <taxon>Gunneridae</taxon>
        <taxon>Pentapetalae</taxon>
        <taxon>asterids</taxon>
        <taxon>lamiids</taxon>
        <taxon>Solanales</taxon>
        <taxon>Solanaceae</taxon>
        <taxon>Solanoideae</taxon>
        <taxon>Solaneae</taxon>
        <taxon>Solanum</taxon>
    </lineage>
</organism>
<dbReference type="AlphaFoldDB" id="A0A9J5WK91"/>
<comment type="caution">
    <text evidence="1">The sequence shown here is derived from an EMBL/GenBank/DDBJ whole genome shotgun (WGS) entry which is preliminary data.</text>
</comment>
<gene>
    <name evidence="1" type="ORF">H5410_055813</name>
</gene>
<keyword evidence="2" id="KW-1185">Reference proteome</keyword>
<name>A0A9J5WK91_SOLCO</name>
<evidence type="ECO:0000313" key="2">
    <source>
        <dbReference type="Proteomes" id="UP000824120"/>
    </source>
</evidence>
<evidence type="ECO:0000313" key="1">
    <source>
        <dbReference type="EMBL" id="KAG5575679.1"/>
    </source>
</evidence>
<dbReference type="EMBL" id="JACXVP010000011">
    <property type="protein sequence ID" value="KAG5575679.1"/>
    <property type="molecule type" value="Genomic_DNA"/>
</dbReference>